<evidence type="ECO:0000256" key="15">
    <source>
        <dbReference type="RuleBase" id="RU004106"/>
    </source>
</evidence>
<dbReference type="GO" id="GO:0052655">
    <property type="term" value="F:L-valine-2-oxoglutarate transaminase activity"/>
    <property type="evidence" value="ECO:0007669"/>
    <property type="project" value="RHEA"/>
</dbReference>
<dbReference type="AlphaFoldDB" id="A0A2N8HFC2"/>
<evidence type="ECO:0000256" key="17">
    <source>
        <dbReference type="RuleBase" id="RU364094"/>
    </source>
</evidence>
<dbReference type="InterPro" id="IPR001544">
    <property type="entry name" value="Aminotrans_IV"/>
</dbReference>
<reference evidence="18 19" key="1">
    <citation type="journal article" date="2017" name="BMC Genomics">
        <title>Genome sequencing of 39 Akkermansia muciniphila isolates reveals its population structure, genomic and functional diverisity, and global distribution in mammalian gut microbiotas.</title>
        <authorList>
            <person name="Guo X."/>
            <person name="Li S."/>
            <person name="Zhang J."/>
            <person name="Wu F."/>
            <person name="Li X."/>
            <person name="Wu D."/>
            <person name="Zhang M."/>
            <person name="Ou Z."/>
            <person name="Jie Z."/>
            <person name="Yan Q."/>
            <person name="Li P."/>
            <person name="Yi J."/>
            <person name="Peng Y."/>
        </authorList>
    </citation>
    <scope>NUCLEOTIDE SEQUENCE [LARGE SCALE GENOMIC DNA]</scope>
    <source>
        <strain evidence="18 19">GP24</strain>
    </source>
</reference>
<comment type="pathway">
    <text evidence="5 17">Amino-acid biosynthesis; L-leucine biosynthesis; L-leucine from 3-methyl-2-oxobutanoate: step 4/4.</text>
</comment>
<comment type="catalytic activity">
    <reaction evidence="14 17">
        <text>L-leucine + 2-oxoglutarate = 4-methyl-2-oxopentanoate + L-glutamate</text>
        <dbReference type="Rhea" id="RHEA:18321"/>
        <dbReference type="ChEBI" id="CHEBI:16810"/>
        <dbReference type="ChEBI" id="CHEBI:17865"/>
        <dbReference type="ChEBI" id="CHEBI:29985"/>
        <dbReference type="ChEBI" id="CHEBI:57427"/>
        <dbReference type="EC" id="2.6.1.42"/>
    </reaction>
</comment>
<comment type="catalytic activity">
    <reaction evidence="13 17">
        <text>L-isoleucine + 2-oxoglutarate = (S)-3-methyl-2-oxopentanoate + L-glutamate</text>
        <dbReference type="Rhea" id="RHEA:24801"/>
        <dbReference type="ChEBI" id="CHEBI:16810"/>
        <dbReference type="ChEBI" id="CHEBI:29985"/>
        <dbReference type="ChEBI" id="CHEBI:35146"/>
        <dbReference type="ChEBI" id="CHEBI:58045"/>
        <dbReference type="EC" id="2.6.1.42"/>
    </reaction>
</comment>
<dbReference type="GO" id="GO:0052656">
    <property type="term" value="F:L-isoleucine-2-oxoglutarate transaminase activity"/>
    <property type="evidence" value="ECO:0007669"/>
    <property type="project" value="RHEA"/>
</dbReference>
<dbReference type="InterPro" id="IPR005785">
    <property type="entry name" value="B_amino_transI"/>
</dbReference>
<comment type="cofactor">
    <cofactor evidence="1 16">
        <name>pyridoxal 5'-phosphate</name>
        <dbReference type="ChEBI" id="CHEBI:597326"/>
    </cofactor>
</comment>
<dbReference type="GO" id="GO:0009097">
    <property type="term" value="P:isoleucine biosynthetic process"/>
    <property type="evidence" value="ECO:0007669"/>
    <property type="project" value="UniProtKB-UniPathway"/>
</dbReference>
<dbReference type="InterPro" id="IPR043132">
    <property type="entry name" value="BCAT-like_C"/>
</dbReference>
<keyword evidence="7 17" id="KW-0032">Aminotransferase</keyword>
<dbReference type="PROSITE" id="PS00770">
    <property type="entry name" value="AA_TRANSFER_CLASS_4"/>
    <property type="match status" value="1"/>
</dbReference>
<dbReference type="GO" id="GO:0009099">
    <property type="term" value="P:L-valine biosynthetic process"/>
    <property type="evidence" value="ECO:0007669"/>
    <property type="project" value="UniProtKB-UniPathway"/>
</dbReference>
<comment type="pathway">
    <text evidence="3 17">Amino-acid biosynthesis; L-isoleucine biosynthesis; L-isoleucine from 2-oxobutanoate: step 4/4.</text>
</comment>
<dbReference type="CDD" id="cd01558">
    <property type="entry name" value="D-AAT_like"/>
    <property type="match status" value="1"/>
</dbReference>
<keyword evidence="9 17" id="KW-0808">Transferase</keyword>
<dbReference type="EMBL" id="PJKA01000006">
    <property type="protein sequence ID" value="PNC18977.1"/>
    <property type="molecule type" value="Genomic_DNA"/>
</dbReference>
<evidence type="ECO:0000256" key="11">
    <source>
        <dbReference type="ARBA" id="ARBA00023304"/>
    </source>
</evidence>
<comment type="catalytic activity">
    <reaction evidence="12 17">
        <text>L-valine + 2-oxoglutarate = 3-methyl-2-oxobutanoate + L-glutamate</text>
        <dbReference type="Rhea" id="RHEA:24813"/>
        <dbReference type="ChEBI" id="CHEBI:11851"/>
        <dbReference type="ChEBI" id="CHEBI:16810"/>
        <dbReference type="ChEBI" id="CHEBI:29985"/>
        <dbReference type="ChEBI" id="CHEBI:57762"/>
        <dbReference type="EC" id="2.6.1.42"/>
    </reaction>
</comment>
<dbReference type="InterPro" id="IPR043131">
    <property type="entry name" value="BCAT-like_N"/>
</dbReference>
<protein>
    <recommendedName>
        <fullName evidence="17">Branched-chain-amino-acid aminotransferase</fullName>
        <shortName evidence="17">BCAT</shortName>
        <ecNumber evidence="17">2.6.1.42</ecNumber>
    </recommendedName>
</protein>
<evidence type="ECO:0000256" key="10">
    <source>
        <dbReference type="ARBA" id="ARBA00022898"/>
    </source>
</evidence>
<evidence type="ECO:0000256" key="13">
    <source>
        <dbReference type="ARBA" id="ARBA00048798"/>
    </source>
</evidence>
<comment type="function">
    <text evidence="2 17">Acts on leucine, isoleucine and valine.</text>
</comment>
<comment type="similarity">
    <text evidence="6 15">Belongs to the class-IV pyridoxal-phosphate-dependent aminotransferase family.</text>
</comment>
<evidence type="ECO:0000256" key="3">
    <source>
        <dbReference type="ARBA" id="ARBA00004824"/>
    </source>
</evidence>
<keyword evidence="11 17" id="KW-0100">Branched-chain amino acid biosynthesis</keyword>
<evidence type="ECO:0000256" key="16">
    <source>
        <dbReference type="RuleBase" id="RU004516"/>
    </source>
</evidence>
<proteinExistence type="inferred from homology"/>
<evidence type="ECO:0000256" key="5">
    <source>
        <dbReference type="ARBA" id="ARBA00005072"/>
    </source>
</evidence>
<dbReference type="SUPFAM" id="SSF56752">
    <property type="entry name" value="D-aminoacid aminotransferase-like PLP-dependent enzymes"/>
    <property type="match status" value="1"/>
</dbReference>
<dbReference type="FunFam" id="3.20.10.10:FF:000002">
    <property type="entry name" value="D-alanine aminotransferase"/>
    <property type="match status" value="1"/>
</dbReference>
<dbReference type="GO" id="GO:0005829">
    <property type="term" value="C:cytosol"/>
    <property type="evidence" value="ECO:0007669"/>
    <property type="project" value="TreeGrafter"/>
</dbReference>
<evidence type="ECO:0000256" key="12">
    <source>
        <dbReference type="ARBA" id="ARBA00048212"/>
    </source>
</evidence>
<dbReference type="Gene3D" id="3.30.470.10">
    <property type="match status" value="1"/>
</dbReference>
<dbReference type="NCBIfam" id="TIGR01122">
    <property type="entry name" value="ilvE_I"/>
    <property type="match status" value="1"/>
</dbReference>
<evidence type="ECO:0000256" key="2">
    <source>
        <dbReference type="ARBA" id="ARBA00003109"/>
    </source>
</evidence>
<dbReference type="Pfam" id="PF01063">
    <property type="entry name" value="Aminotran_4"/>
    <property type="match status" value="1"/>
</dbReference>
<evidence type="ECO:0000256" key="7">
    <source>
        <dbReference type="ARBA" id="ARBA00022576"/>
    </source>
</evidence>
<evidence type="ECO:0000256" key="9">
    <source>
        <dbReference type="ARBA" id="ARBA00022679"/>
    </source>
</evidence>
<dbReference type="UniPathway" id="UPA00047">
    <property type="reaction ID" value="UER00058"/>
</dbReference>
<evidence type="ECO:0000313" key="19">
    <source>
        <dbReference type="Proteomes" id="UP000236000"/>
    </source>
</evidence>
<evidence type="ECO:0000256" key="1">
    <source>
        <dbReference type="ARBA" id="ARBA00001933"/>
    </source>
</evidence>
<dbReference type="GO" id="GO:0009098">
    <property type="term" value="P:L-leucine biosynthetic process"/>
    <property type="evidence" value="ECO:0007669"/>
    <property type="project" value="UniProtKB-UniPathway"/>
</dbReference>
<evidence type="ECO:0000256" key="6">
    <source>
        <dbReference type="ARBA" id="ARBA00009320"/>
    </source>
</evidence>
<dbReference type="UniPathway" id="UPA00049">
    <property type="reaction ID" value="UER00062"/>
</dbReference>
<keyword evidence="8 17" id="KW-0028">Amino-acid biosynthesis</keyword>
<comment type="pathway">
    <text evidence="4 17">Amino-acid biosynthesis; L-valine biosynthesis; L-valine from pyruvate: step 4/4.</text>
</comment>
<keyword evidence="10 16" id="KW-0663">Pyridoxal phosphate</keyword>
<name>A0A2N8HFC2_9BACT</name>
<dbReference type="UniPathway" id="UPA00048">
    <property type="reaction ID" value="UER00073"/>
</dbReference>
<dbReference type="InterPro" id="IPR036038">
    <property type="entry name" value="Aminotransferase-like"/>
</dbReference>
<gene>
    <name evidence="17 18" type="primary">ilvE</name>
    <name evidence="18" type="ORF">CXU22_04095</name>
</gene>
<dbReference type="PANTHER" id="PTHR42743:SF11">
    <property type="entry name" value="AMINODEOXYCHORISMATE LYASE"/>
    <property type="match status" value="1"/>
</dbReference>
<dbReference type="InterPro" id="IPR018300">
    <property type="entry name" value="Aminotrans_IV_CS"/>
</dbReference>
<dbReference type="Proteomes" id="UP000236000">
    <property type="component" value="Unassembled WGS sequence"/>
</dbReference>
<dbReference type="GO" id="GO:0052654">
    <property type="term" value="F:L-leucine-2-oxoglutarate transaminase activity"/>
    <property type="evidence" value="ECO:0007669"/>
    <property type="project" value="RHEA"/>
</dbReference>
<dbReference type="FunFam" id="3.30.470.10:FF:000006">
    <property type="entry name" value="Branched-chain-amino-acid aminotransferase"/>
    <property type="match status" value="1"/>
</dbReference>
<organism evidence="18 19">
    <name type="scientific">Akkermansia muciniphila</name>
    <dbReference type="NCBI Taxonomy" id="239935"/>
    <lineage>
        <taxon>Bacteria</taxon>
        <taxon>Pseudomonadati</taxon>
        <taxon>Verrucomicrobiota</taxon>
        <taxon>Verrucomicrobiia</taxon>
        <taxon>Verrucomicrobiales</taxon>
        <taxon>Akkermansiaceae</taxon>
        <taxon>Akkermansia</taxon>
    </lineage>
</organism>
<dbReference type="Gene3D" id="3.20.10.10">
    <property type="entry name" value="D-amino Acid Aminotransferase, subunit A, domain 2"/>
    <property type="match status" value="1"/>
</dbReference>
<dbReference type="EC" id="2.6.1.42" evidence="17"/>
<dbReference type="PANTHER" id="PTHR42743">
    <property type="entry name" value="AMINO-ACID AMINOTRANSFERASE"/>
    <property type="match status" value="1"/>
</dbReference>
<evidence type="ECO:0000256" key="8">
    <source>
        <dbReference type="ARBA" id="ARBA00022605"/>
    </source>
</evidence>
<dbReference type="RefSeq" id="WP_102712810.1">
    <property type="nucleotide sequence ID" value="NZ_PJKA01000006.1"/>
</dbReference>
<evidence type="ECO:0000256" key="14">
    <source>
        <dbReference type="ARBA" id="ARBA00049229"/>
    </source>
</evidence>
<evidence type="ECO:0000313" key="18">
    <source>
        <dbReference type="EMBL" id="PNC18977.1"/>
    </source>
</evidence>
<dbReference type="InterPro" id="IPR050571">
    <property type="entry name" value="Class-IV_PLP-Dep_Aminotrnsfr"/>
</dbReference>
<dbReference type="NCBIfam" id="NF006185">
    <property type="entry name" value="PRK08320.1"/>
    <property type="match status" value="1"/>
</dbReference>
<sequence>MKIWLDGKLVEQEEAKTSVFDHGTLYGDGIFEGIRFYNKRVFRLEDHMERLYDCAHYLLLDIPYTREELSKAVCDTAAASGLKDGYIRLVVTRGIGNLGLNPFNCKRPSVFIIADKISLYDPAVYENGLALITSSVRRNRPDTLCPQVKSLNYLNNILAKMEAVRQGVAEALMLNDLGNVAECTGDNIFIVKDGVVFTPPVTDGCLDGITRRVVLEICRELQIPAEEKTMNRFTITCADECFLTGTAAECVPVTKLDAYQLGSGKIGPVTARILARFQELTQTTGTSF</sequence>
<evidence type="ECO:0000256" key="4">
    <source>
        <dbReference type="ARBA" id="ARBA00004931"/>
    </source>
</evidence>
<dbReference type="OrthoDB" id="9805628at2"/>
<accession>A0A2N8HFC2</accession>
<comment type="caution">
    <text evidence="18">The sequence shown here is derived from an EMBL/GenBank/DDBJ whole genome shotgun (WGS) entry which is preliminary data.</text>
</comment>